<proteinExistence type="predicted"/>
<accession>A0A238WQU5</accession>
<dbReference type="Pfam" id="PF13809">
    <property type="entry name" value="Tubulin_2"/>
    <property type="match status" value="1"/>
</dbReference>
<dbReference type="InterPro" id="IPR025904">
    <property type="entry name" value="Tubulin-like"/>
</dbReference>
<keyword evidence="1" id="KW-0175">Coiled coil</keyword>
<dbReference type="EMBL" id="FZNQ01000009">
    <property type="protein sequence ID" value="SNR48912.1"/>
    <property type="molecule type" value="Genomic_DNA"/>
</dbReference>
<organism evidence="2 3">
    <name type="scientific">Halorubrum vacuolatum</name>
    <name type="common">Natronobacterium vacuolatum</name>
    <dbReference type="NCBI Taxonomy" id="63740"/>
    <lineage>
        <taxon>Archaea</taxon>
        <taxon>Methanobacteriati</taxon>
        <taxon>Methanobacteriota</taxon>
        <taxon>Stenosarchaea group</taxon>
        <taxon>Halobacteria</taxon>
        <taxon>Halobacteriales</taxon>
        <taxon>Haloferacaceae</taxon>
        <taxon>Halorubrum</taxon>
    </lineage>
</organism>
<dbReference type="AlphaFoldDB" id="A0A238WQU5"/>
<evidence type="ECO:0000313" key="3">
    <source>
        <dbReference type="Proteomes" id="UP000198397"/>
    </source>
</evidence>
<dbReference type="Gene3D" id="3.40.50.1440">
    <property type="entry name" value="Tubulin/FtsZ, GTPase domain"/>
    <property type="match status" value="1"/>
</dbReference>
<dbReference type="SUPFAM" id="SSF52490">
    <property type="entry name" value="Tubulin nucleotide-binding domain-like"/>
    <property type="match status" value="1"/>
</dbReference>
<evidence type="ECO:0000313" key="2">
    <source>
        <dbReference type="EMBL" id="SNR48912.1"/>
    </source>
</evidence>
<feature type="coiled-coil region" evidence="1">
    <location>
        <begin position="507"/>
        <end position="552"/>
    </location>
</feature>
<dbReference type="InterPro" id="IPR036525">
    <property type="entry name" value="Tubulin/FtsZ_GTPase_sf"/>
</dbReference>
<feature type="coiled-coil region" evidence="1">
    <location>
        <begin position="59"/>
        <end position="93"/>
    </location>
</feature>
<sequence length="1064" mass="121205">MFILQYYNRLLVKMNLPGRIFAVGGAGKAITYELLAAEWVQEAVLRPRPNPESLEVRIIDTAEEEENRDLERIQELRQQIQQTKDRLRQEYDGRPGEINIKYLPLTKNVQLHDQNDLIGESVVPRIASGIGMDEENWWLQPEFINENLDFATGVVRKRGLGKGLYYKAYAEDDDVRTEIDLPDSGKVAVIAGLGGGSGSGIFIDLVSHLKRTQRTAEITLFAVLPNDDEGDAENANAHAALSELEYLSLQNENLFKDRVLIPIDPTGFGGKKANILQSSDALIEFDRAAIYLIATYYNMMDMEDPFADTPSYAPFVIGIPQVLRYNVDAIQDAKAVTKEILNAKQDALEAEEDVYSGVDRFLSREWGPDDMSGELHDSDRTDLETRLRNVKSLLELDLFTELEYESVSIYREIISEAEAESEEITEQIEVIGGSIRAGTAEVSTDGEQFVDSIDKQLGDVISEELSRLAHRKDLLIRLRAIEDNRVESTISYLLALEDEGINAGVRLNQLEAKLDEAADRRDRLQSDYDEIVDELERRRREQQDEVNRRVQTWERTVRPLYERYDECRSIPIDGMVGDLEVAIENFSREVENAETVDQLEATDEMQVRDALTALSEELDAVGISINETERAINASLVDLTDAKKAFLQMNEDESTLESLLPWETSSEEDRKQAQRTYKMKQSQLDDNEVFSLSRLGDTLSIEPQFSTGSLRRTVDDEADRKRREIVEQTREELEEDHGTAVDDLGRDLDAGVDFTELKRRFEDLVMEEAVETDDVERRREELESELADAERKTALYETTVGMFEELNRPRDLFTSAQDRYRQLRESHNENRETTVSTETEEYSYVKTIKPHDILQLRDDADIAESKLFDDQTERQRLRGSLEELAKNAHNPKYTGIRKRRISNDRARYNEMNVVVGVMSRAIDQIGDVADLKPVFQGAYNLGAGSENFASFPVEAGNSWDIGLGIFIDGIFLDNLRAEVEPDGYQTGYRSREQSDDMDILVHHTYGLENGEYVRRNEVLNLENPNDIEFFLRDEAEIREDLLNDYCEVVTFNSASVEADGGGDQ</sequence>
<reference evidence="2 3" key="1">
    <citation type="submission" date="2017-06" db="EMBL/GenBank/DDBJ databases">
        <authorList>
            <person name="Kim H.J."/>
            <person name="Triplett B.A."/>
        </authorList>
    </citation>
    <scope>NUCLEOTIDE SEQUENCE [LARGE SCALE GENOMIC DNA]</scope>
    <source>
        <strain evidence="2 3">DSM 8800</strain>
    </source>
</reference>
<feature type="coiled-coil region" evidence="1">
    <location>
        <begin position="765"/>
        <end position="799"/>
    </location>
</feature>
<keyword evidence="3" id="KW-1185">Reference proteome</keyword>
<gene>
    <name evidence="2" type="ORF">SAMN06264855_10991</name>
</gene>
<dbReference type="Proteomes" id="UP000198397">
    <property type="component" value="Unassembled WGS sequence"/>
</dbReference>
<protein>
    <submittedName>
        <fullName evidence="2">Tubulin like</fullName>
    </submittedName>
</protein>
<name>A0A238WQU5_HALVU</name>
<evidence type="ECO:0000256" key="1">
    <source>
        <dbReference type="SAM" id="Coils"/>
    </source>
</evidence>